<evidence type="ECO:0000313" key="3">
    <source>
        <dbReference type="Proteomes" id="UP000054632"/>
    </source>
</evidence>
<accession>A0A0V1JZM0</accession>
<dbReference type="Proteomes" id="UP000054826">
    <property type="component" value="Unassembled WGS sequence"/>
</dbReference>
<protein>
    <submittedName>
        <fullName evidence="2">Uncharacterized protein</fullName>
    </submittedName>
</protein>
<dbReference type="Proteomes" id="UP000054632">
    <property type="component" value="Unassembled WGS sequence"/>
</dbReference>
<organism evidence="2 4">
    <name type="scientific">Trichinella pseudospiralis</name>
    <name type="common">Parasitic roundworm</name>
    <dbReference type="NCBI Taxonomy" id="6337"/>
    <lineage>
        <taxon>Eukaryota</taxon>
        <taxon>Metazoa</taxon>
        <taxon>Ecdysozoa</taxon>
        <taxon>Nematoda</taxon>
        <taxon>Enoplea</taxon>
        <taxon>Dorylaimia</taxon>
        <taxon>Trichinellida</taxon>
        <taxon>Trichinellidae</taxon>
        <taxon>Trichinella</taxon>
    </lineage>
</organism>
<dbReference type="EMBL" id="JYDV01000028">
    <property type="protein sequence ID" value="KRZ40312.1"/>
    <property type="molecule type" value="Genomic_DNA"/>
</dbReference>
<dbReference type="EMBL" id="JYDR01000354">
    <property type="protein sequence ID" value="KRY64567.1"/>
    <property type="molecule type" value="Genomic_DNA"/>
</dbReference>
<evidence type="ECO:0000313" key="4">
    <source>
        <dbReference type="Proteomes" id="UP000054826"/>
    </source>
</evidence>
<comment type="caution">
    <text evidence="2">The sequence shown here is derived from an EMBL/GenBank/DDBJ whole genome shotgun (WGS) entry which is preliminary data.</text>
</comment>
<name>A0A0V1JZM0_TRIPS</name>
<sequence length="88" mass="9906">MLMTLAFLPVNLVPASFEILNVGTLMIKLRPCSSISSESSFRPQETLSLVSEHSRYTAFILKSKIGLHNIRVKCTSGRRTLERSSFNF</sequence>
<dbReference type="AlphaFoldDB" id="A0A0V1JZM0"/>
<evidence type="ECO:0000313" key="2">
    <source>
        <dbReference type="EMBL" id="KRZ40312.1"/>
    </source>
</evidence>
<proteinExistence type="predicted"/>
<gene>
    <name evidence="1" type="ORF">T4A_8174</name>
    <name evidence="2" type="ORF">T4C_2977</name>
</gene>
<reference evidence="3 4" key="1">
    <citation type="submission" date="2015-01" db="EMBL/GenBank/DDBJ databases">
        <title>Evolution of Trichinella species and genotypes.</title>
        <authorList>
            <person name="Korhonen P.K."/>
            <person name="Edoardo P."/>
            <person name="Giuseppe L.R."/>
            <person name="Gasser R.B."/>
        </authorList>
    </citation>
    <scope>NUCLEOTIDE SEQUENCE [LARGE SCALE GENOMIC DNA]</scope>
    <source>
        <strain evidence="1">ISS13</strain>
        <strain evidence="2">ISS176</strain>
    </source>
</reference>
<evidence type="ECO:0000313" key="1">
    <source>
        <dbReference type="EMBL" id="KRY64567.1"/>
    </source>
</evidence>